<comment type="caution">
    <text evidence="1">The sequence shown here is derived from an EMBL/GenBank/DDBJ whole genome shotgun (WGS) entry which is preliminary data.</text>
</comment>
<name>A0A8H7VW95_9FUNG</name>
<keyword evidence="2" id="KW-1185">Reference proteome</keyword>
<dbReference type="Proteomes" id="UP000613177">
    <property type="component" value="Unassembled WGS sequence"/>
</dbReference>
<evidence type="ECO:0000313" key="1">
    <source>
        <dbReference type="EMBL" id="KAG2229464.1"/>
    </source>
</evidence>
<gene>
    <name evidence="1" type="ORF">INT48_008693</name>
</gene>
<proteinExistence type="predicted"/>
<evidence type="ECO:0000313" key="2">
    <source>
        <dbReference type="Proteomes" id="UP000613177"/>
    </source>
</evidence>
<dbReference type="EMBL" id="JAEPRE010000271">
    <property type="protein sequence ID" value="KAG2229464.1"/>
    <property type="molecule type" value="Genomic_DNA"/>
</dbReference>
<accession>A0A8H7VW95</accession>
<organism evidence="1 2">
    <name type="scientific">Thamnidium elegans</name>
    <dbReference type="NCBI Taxonomy" id="101142"/>
    <lineage>
        <taxon>Eukaryota</taxon>
        <taxon>Fungi</taxon>
        <taxon>Fungi incertae sedis</taxon>
        <taxon>Mucoromycota</taxon>
        <taxon>Mucoromycotina</taxon>
        <taxon>Mucoromycetes</taxon>
        <taxon>Mucorales</taxon>
        <taxon>Mucorineae</taxon>
        <taxon>Mucoraceae</taxon>
        <taxon>Thamnidium</taxon>
    </lineage>
</organism>
<reference evidence="1" key="1">
    <citation type="submission" date="2021-01" db="EMBL/GenBank/DDBJ databases">
        <title>Metabolic potential, ecology and presence of endohyphal bacteria is reflected in genomic diversity of Mucoromycotina.</title>
        <authorList>
            <person name="Muszewska A."/>
            <person name="Okrasinska A."/>
            <person name="Steczkiewicz K."/>
            <person name="Drgas O."/>
            <person name="Orlowska M."/>
            <person name="Perlinska-Lenart U."/>
            <person name="Aleksandrzak-Piekarczyk T."/>
            <person name="Szatraj K."/>
            <person name="Zielenkiewicz U."/>
            <person name="Pilsyk S."/>
            <person name="Malc E."/>
            <person name="Mieczkowski P."/>
            <person name="Kruszewska J.S."/>
            <person name="Biernat P."/>
            <person name="Pawlowska J."/>
        </authorList>
    </citation>
    <scope>NUCLEOTIDE SEQUENCE</scope>
    <source>
        <strain evidence="1">WA0000018081</strain>
    </source>
</reference>
<sequence length="226" mass="25767">MRIPITNKTYISQSFVLAFSSFSGSPPSIFFSLKERNIKGYSDALSYACSTVTTLYLNLIVERFDHTTSVYLKLKMKQIFPEADASQIHQLLYEYCWNMLKGIAAGLPAFCMDYKEQVESVIKSLKERLPLALTTVNLSKAPGNFIPALGYMCQETEEEAANAQEQKYKPKLFSFFSSPSLKWRYVSVNNKALASNSSVKMKDSNYSASLEMFYTVFDFNKFGYER</sequence>
<dbReference type="AlphaFoldDB" id="A0A8H7VW95"/>
<protein>
    <submittedName>
        <fullName evidence="1">Uncharacterized protein</fullName>
    </submittedName>
</protein>